<dbReference type="OrthoDB" id="8191996at2759"/>
<dbReference type="EMBL" id="KK119678">
    <property type="protein sequence ID" value="KFM76387.1"/>
    <property type="molecule type" value="Genomic_DNA"/>
</dbReference>
<organism evidence="3 4">
    <name type="scientific">Stegodyphus mimosarum</name>
    <name type="common">African social velvet spider</name>
    <dbReference type="NCBI Taxonomy" id="407821"/>
    <lineage>
        <taxon>Eukaryota</taxon>
        <taxon>Metazoa</taxon>
        <taxon>Ecdysozoa</taxon>
        <taxon>Arthropoda</taxon>
        <taxon>Chelicerata</taxon>
        <taxon>Arachnida</taxon>
        <taxon>Araneae</taxon>
        <taxon>Araneomorphae</taxon>
        <taxon>Entelegynae</taxon>
        <taxon>Eresoidea</taxon>
        <taxon>Eresidae</taxon>
        <taxon>Stegodyphus</taxon>
    </lineage>
</organism>
<dbReference type="Proteomes" id="UP000054359">
    <property type="component" value="Unassembled WGS sequence"/>
</dbReference>
<name>A0A087UG98_STEMI</name>
<accession>A0A087UG98</accession>
<dbReference type="PANTHER" id="PTHR46060">
    <property type="entry name" value="MARINER MOS1 TRANSPOSASE-LIKE PROTEIN"/>
    <property type="match status" value="1"/>
</dbReference>
<proteinExistence type="predicted"/>
<protein>
    <recommendedName>
        <fullName evidence="2">Mos1 transposase HTH domain-containing protein</fullName>
    </recommendedName>
</protein>
<dbReference type="GO" id="GO:0005634">
    <property type="term" value="C:nucleus"/>
    <property type="evidence" value="ECO:0007669"/>
    <property type="project" value="UniProtKB-SubCell"/>
</dbReference>
<evidence type="ECO:0000313" key="3">
    <source>
        <dbReference type="EMBL" id="KFM76387.1"/>
    </source>
</evidence>
<comment type="subcellular location">
    <subcellularLocation>
        <location evidence="1">Nucleus</location>
    </subcellularLocation>
</comment>
<evidence type="ECO:0000259" key="2">
    <source>
        <dbReference type="Pfam" id="PF17906"/>
    </source>
</evidence>
<feature type="non-terminal residue" evidence="3">
    <location>
        <position position="133"/>
    </location>
</feature>
<dbReference type="InterPro" id="IPR052709">
    <property type="entry name" value="Transposase-MT_Hybrid"/>
</dbReference>
<gene>
    <name evidence="3" type="ORF">X975_20813</name>
</gene>
<sequence>MFKTISSPADCEIRAVIKFLNARNVKQAEIYHQVTEVYGEYAISDGMVRKWVRRFNAGRTNVHAERPSVVTDDLVRKVDEAIHENRHFTMTILSEAFPQISRTVLFEIVSDCLNYRKLCSRRVPKMLTDVHKT</sequence>
<feature type="domain" description="Mos1 transposase HTH" evidence="2">
    <location>
        <begin position="13"/>
        <end position="58"/>
    </location>
</feature>
<dbReference type="InterPro" id="IPR009057">
    <property type="entry name" value="Homeodomain-like_sf"/>
</dbReference>
<evidence type="ECO:0000256" key="1">
    <source>
        <dbReference type="ARBA" id="ARBA00004123"/>
    </source>
</evidence>
<dbReference type="AlphaFoldDB" id="A0A087UG98"/>
<dbReference type="OMA" id="ADPANCE"/>
<evidence type="ECO:0000313" key="4">
    <source>
        <dbReference type="Proteomes" id="UP000054359"/>
    </source>
</evidence>
<reference evidence="3 4" key="1">
    <citation type="submission" date="2013-11" db="EMBL/GenBank/DDBJ databases">
        <title>Genome sequencing of Stegodyphus mimosarum.</title>
        <authorList>
            <person name="Bechsgaard J."/>
        </authorList>
    </citation>
    <scope>NUCLEOTIDE SEQUENCE [LARGE SCALE GENOMIC DNA]</scope>
</reference>
<dbReference type="PANTHER" id="PTHR46060:SF1">
    <property type="entry name" value="MARINER MOS1 TRANSPOSASE-LIKE PROTEIN"/>
    <property type="match status" value="1"/>
</dbReference>
<keyword evidence="4" id="KW-1185">Reference proteome</keyword>
<dbReference type="SUPFAM" id="SSF46689">
    <property type="entry name" value="Homeodomain-like"/>
    <property type="match status" value="1"/>
</dbReference>
<dbReference type="Pfam" id="PF17906">
    <property type="entry name" value="HTH_48"/>
    <property type="match status" value="1"/>
</dbReference>
<dbReference type="InterPro" id="IPR041426">
    <property type="entry name" value="Mos1_HTH"/>
</dbReference>
<dbReference type="Gene3D" id="1.10.10.1450">
    <property type="match status" value="1"/>
</dbReference>